<feature type="domain" description="N-acetyltransferase" evidence="3">
    <location>
        <begin position="18"/>
        <end position="156"/>
    </location>
</feature>
<dbReference type="GO" id="GO:0008080">
    <property type="term" value="F:N-acetyltransferase activity"/>
    <property type="evidence" value="ECO:0007669"/>
    <property type="project" value="TreeGrafter"/>
</dbReference>
<evidence type="ECO:0000256" key="2">
    <source>
        <dbReference type="ARBA" id="ARBA00023315"/>
    </source>
</evidence>
<dbReference type="PANTHER" id="PTHR10545:SF29">
    <property type="entry name" value="GH14572P-RELATED"/>
    <property type="match status" value="1"/>
</dbReference>
<dbReference type="Proteomes" id="UP000799439">
    <property type="component" value="Unassembled WGS sequence"/>
</dbReference>
<dbReference type="GO" id="GO:0005737">
    <property type="term" value="C:cytoplasm"/>
    <property type="evidence" value="ECO:0007669"/>
    <property type="project" value="TreeGrafter"/>
</dbReference>
<dbReference type="CDD" id="cd04301">
    <property type="entry name" value="NAT_SF"/>
    <property type="match status" value="1"/>
</dbReference>
<dbReference type="Gene3D" id="3.40.630.30">
    <property type="match status" value="1"/>
</dbReference>
<dbReference type="SUPFAM" id="SSF55729">
    <property type="entry name" value="Acyl-CoA N-acyltransferases (Nat)"/>
    <property type="match status" value="1"/>
</dbReference>
<name>A0A9P4IZN8_9PEZI</name>
<dbReference type="PANTHER" id="PTHR10545">
    <property type="entry name" value="DIAMINE N-ACETYLTRANSFERASE"/>
    <property type="match status" value="1"/>
</dbReference>
<keyword evidence="2" id="KW-0012">Acyltransferase</keyword>
<organism evidence="4 5">
    <name type="scientific">Myriangium duriaei CBS 260.36</name>
    <dbReference type="NCBI Taxonomy" id="1168546"/>
    <lineage>
        <taxon>Eukaryota</taxon>
        <taxon>Fungi</taxon>
        <taxon>Dikarya</taxon>
        <taxon>Ascomycota</taxon>
        <taxon>Pezizomycotina</taxon>
        <taxon>Dothideomycetes</taxon>
        <taxon>Dothideomycetidae</taxon>
        <taxon>Myriangiales</taxon>
        <taxon>Myriangiaceae</taxon>
        <taxon>Myriangium</taxon>
    </lineage>
</organism>
<dbReference type="InterPro" id="IPR016181">
    <property type="entry name" value="Acyl_CoA_acyltransferase"/>
</dbReference>
<evidence type="ECO:0000259" key="3">
    <source>
        <dbReference type="PROSITE" id="PS51186"/>
    </source>
</evidence>
<evidence type="ECO:0000313" key="4">
    <source>
        <dbReference type="EMBL" id="KAF2149779.1"/>
    </source>
</evidence>
<keyword evidence="1" id="KW-0808">Transferase</keyword>
<dbReference type="OrthoDB" id="7305308at2759"/>
<sequence length="156" mass="18285">MSSSSPQPSLKPTGLQQSDYAEWERLFRAYVAFYKSSLPDEQYRKTFDRLLDPSKDLYGLVLRDPEDHSKLIGLAHFYPHQTPWSEKLIMHFNDLFIDPQVRSKGYGRAMILAVAEKAREQGCLRVEWATKHENPARKLYDQLAQCDFVEYRLKLD</sequence>
<evidence type="ECO:0000256" key="1">
    <source>
        <dbReference type="ARBA" id="ARBA00022679"/>
    </source>
</evidence>
<dbReference type="AlphaFoldDB" id="A0A9P4IZN8"/>
<keyword evidence="5" id="KW-1185">Reference proteome</keyword>
<comment type="caution">
    <text evidence="4">The sequence shown here is derived from an EMBL/GenBank/DDBJ whole genome shotgun (WGS) entry which is preliminary data.</text>
</comment>
<dbReference type="EMBL" id="ML996090">
    <property type="protein sequence ID" value="KAF2149779.1"/>
    <property type="molecule type" value="Genomic_DNA"/>
</dbReference>
<evidence type="ECO:0000313" key="5">
    <source>
        <dbReference type="Proteomes" id="UP000799439"/>
    </source>
</evidence>
<proteinExistence type="predicted"/>
<accession>A0A9P4IZN8</accession>
<reference evidence="4" key="1">
    <citation type="journal article" date="2020" name="Stud. Mycol.">
        <title>101 Dothideomycetes genomes: a test case for predicting lifestyles and emergence of pathogens.</title>
        <authorList>
            <person name="Haridas S."/>
            <person name="Albert R."/>
            <person name="Binder M."/>
            <person name="Bloem J."/>
            <person name="Labutti K."/>
            <person name="Salamov A."/>
            <person name="Andreopoulos B."/>
            <person name="Baker S."/>
            <person name="Barry K."/>
            <person name="Bills G."/>
            <person name="Bluhm B."/>
            <person name="Cannon C."/>
            <person name="Castanera R."/>
            <person name="Culley D."/>
            <person name="Daum C."/>
            <person name="Ezra D."/>
            <person name="Gonzalez J."/>
            <person name="Henrissat B."/>
            <person name="Kuo A."/>
            <person name="Liang C."/>
            <person name="Lipzen A."/>
            <person name="Lutzoni F."/>
            <person name="Magnuson J."/>
            <person name="Mondo S."/>
            <person name="Nolan M."/>
            <person name="Ohm R."/>
            <person name="Pangilinan J."/>
            <person name="Park H.-J."/>
            <person name="Ramirez L."/>
            <person name="Alfaro M."/>
            <person name="Sun H."/>
            <person name="Tritt A."/>
            <person name="Yoshinaga Y."/>
            <person name="Zwiers L.-H."/>
            <person name="Turgeon B."/>
            <person name="Goodwin S."/>
            <person name="Spatafora J."/>
            <person name="Crous P."/>
            <person name="Grigoriev I."/>
        </authorList>
    </citation>
    <scope>NUCLEOTIDE SEQUENCE</scope>
    <source>
        <strain evidence="4">CBS 260.36</strain>
    </source>
</reference>
<gene>
    <name evidence="4" type="ORF">K461DRAFT_296203</name>
</gene>
<protein>
    <submittedName>
        <fullName evidence="4">Acetyltransferase</fullName>
    </submittedName>
</protein>
<dbReference type="InterPro" id="IPR000182">
    <property type="entry name" value="GNAT_dom"/>
</dbReference>
<dbReference type="Pfam" id="PF00583">
    <property type="entry name" value="Acetyltransf_1"/>
    <property type="match status" value="1"/>
</dbReference>
<dbReference type="PROSITE" id="PS51186">
    <property type="entry name" value="GNAT"/>
    <property type="match status" value="1"/>
</dbReference>
<dbReference type="InterPro" id="IPR051016">
    <property type="entry name" value="Diverse_Substrate_AcTransf"/>
</dbReference>